<evidence type="ECO:0000259" key="3">
    <source>
        <dbReference type="PROSITE" id="PS51387"/>
    </source>
</evidence>
<proteinExistence type="inferred from homology"/>
<keyword evidence="2" id="KW-0560">Oxidoreductase</keyword>
<organism evidence="4 5">
    <name type="scientific">Staphylotrichum longicolle</name>
    <dbReference type="NCBI Taxonomy" id="669026"/>
    <lineage>
        <taxon>Eukaryota</taxon>
        <taxon>Fungi</taxon>
        <taxon>Dikarya</taxon>
        <taxon>Ascomycota</taxon>
        <taxon>Pezizomycotina</taxon>
        <taxon>Sordariomycetes</taxon>
        <taxon>Sordariomycetidae</taxon>
        <taxon>Sordariales</taxon>
        <taxon>Chaetomiaceae</taxon>
        <taxon>Staphylotrichum</taxon>
    </lineage>
</organism>
<dbReference type="PROSITE" id="PS51387">
    <property type="entry name" value="FAD_PCMH"/>
    <property type="match status" value="1"/>
</dbReference>
<sequence length="380" mass="40440">MRPHVPISSKAGLNRPINASCVLGNIASYAINVSSAEDVAAGLRFAKQKNIRLSIKNTGHDFLGRLCWSGVAGTLDPQLKAISFRNYTSPQYKGPAIKLGAGVQAFEAYAAADKQGLRVTGGFCPTVGLAGGYVQGAGHGPLEGKYGLAADNTLEFEVVTGDGKYLVASPTKNSDLFWALNGGGGGTFAVVLSQTTRAHRDGIVAGAMAKVTVEAGQCPGSNTFWGVTDKIFTLYSGTLPDANASAIASLLDPFVQRLVELQLPHTYETNDSPTYYEHFSRYTPASRTRHGPCRGHAFRINGIASNVSHARVGNKPGRNSVNPAWRDALYWLNMDVYFDPTRLDVIGALQAQMNVNEGLFKALTPGGALSAFIDHLGYCP</sequence>
<dbReference type="PANTHER" id="PTHR13878:SF91">
    <property type="entry name" value="FAD BINDING DOMAIN PROTEIN (AFU_ORTHOLOGUE AFUA_6G12070)-RELATED"/>
    <property type="match status" value="1"/>
</dbReference>
<gene>
    <name evidence="4" type="ORF">NEMBOFW57_010280</name>
</gene>
<dbReference type="PANTHER" id="PTHR13878">
    <property type="entry name" value="GULONOLACTONE OXIDASE"/>
    <property type="match status" value="1"/>
</dbReference>
<dbReference type="Pfam" id="PF01565">
    <property type="entry name" value="FAD_binding_4"/>
    <property type="match status" value="1"/>
</dbReference>
<dbReference type="InterPro" id="IPR036318">
    <property type="entry name" value="FAD-bd_PCMH-like_sf"/>
</dbReference>
<dbReference type="EMBL" id="JAHCVI010000006">
    <property type="protein sequence ID" value="KAG7283922.1"/>
    <property type="molecule type" value="Genomic_DNA"/>
</dbReference>
<dbReference type="Proteomes" id="UP001197093">
    <property type="component" value="Unassembled WGS sequence"/>
</dbReference>
<comment type="caution">
    <text evidence="4">The sequence shown here is derived from an EMBL/GenBank/DDBJ whole genome shotgun (WGS) entry which is preliminary data.</text>
</comment>
<evidence type="ECO:0000313" key="4">
    <source>
        <dbReference type="EMBL" id="KAG7283922.1"/>
    </source>
</evidence>
<evidence type="ECO:0000256" key="2">
    <source>
        <dbReference type="ARBA" id="ARBA00023002"/>
    </source>
</evidence>
<dbReference type="Gene3D" id="3.30.465.10">
    <property type="match status" value="1"/>
</dbReference>
<feature type="domain" description="FAD-binding PCMH-type" evidence="3">
    <location>
        <begin position="22"/>
        <end position="201"/>
    </location>
</feature>
<keyword evidence="5" id="KW-1185">Reference proteome</keyword>
<dbReference type="GO" id="GO:0071949">
    <property type="term" value="F:FAD binding"/>
    <property type="evidence" value="ECO:0007669"/>
    <property type="project" value="InterPro"/>
</dbReference>
<evidence type="ECO:0000256" key="1">
    <source>
        <dbReference type="ARBA" id="ARBA00005466"/>
    </source>
</evidence>
<dbReference type="InterPro" id="IPR050432">
    <property type="entry name" value="FAD-linked_Oxidoreductases_BP"/>
</dbReference>
<dbReference type="SUPFAM" id="SSF56176">
    <property type="entry name" value="FAD-binding/transporter-associated domain-like"/>
    <property type="match status" value="1"/>
</dbReference>
<accession>A0AAD4HU87</accession>
<dbReference type="InterPro" id="IPR016166">
    <property type="entry name" value="FAD-bd_PCMH"/>
</dbReference>
<dbReference type="InterPro" id="IPR006094">
    <property type="entry name" value="Oxid_FAD_bind_N"/>
</dbReference>
<evidence type="ECO:0000313" key="5">
    <source>
        <dbReference type="Proteomes" id="UP001197093"/>
    </source>
</evidence>
<comment type="similarity">
    <text evidence="1">Belongs to the oxygen-dependent FAD-linked oxidoreductase family.</text>
</comment>
<dbReference type="AlphaFoldDB" id="A0AAD4HU87"/>
<protein>
    <recommendedName>
        <fullName evidence="3">FAD-binding PCMH-type domain-containing protein</fullName>
    </recommendedName>
</protein>
<dbReference type="InterPro" id="IPR016169">
    <property type="entry name" value="FAD-bd_PCMH_sub2"/>
</dbReference>
<reference evidence="4" key="1">
    <citation type="submission" date="2023-02" db="EMBL/GenBank/DDBJ databases">
        <authorList>
            <person name="Palmer J.M."/>
        </authorList>
    </citation>
    <scope>NUCLEOTIDE SEQUENCE</scope>
    <source>
        <strain evidence="4">FW57</strain>
    </source>
</reference>
<dbReference type="GO" id="GO:0016491">
    <property type="term" value="F:oxidoreductase activity"/>
    <property type="evidence" value="ECO:0007669"/>
    <property type="project" value="UniProtKB-KW"/>
</dbReference>
<name>A0AAD4HU87_9PEZI</name>